<dbReference type="Pfam" id="PF16074">
    <property type="entry name" value="PilW"/>
    <property type="match status" value="1"/>
</dbReference>
<dbReference type="Proteomes" id="UP000198284">
    <property type="component" value="Unassembled WGS sequence"/>
</dbReference>
<name>A0A239LIY2_9BURK</name>
<dbReference type="AlphaFoldDB" id="A0A239LIY2"/>
<reference evidence="2 3" key="1">
    <citation type="submission" date="2017-06" db="EMBL/GenBank/DDBJ databases">
        <authorList>
            <person name="Kim H.J."/>
            <person name="Triplett B.A."/>
        </authorList>
    </citation>
    <scope>NUCLEOTIDE SEQUENCE [LARGE SCALE GENOMIC DNA]</scope>
    <source>
        <strain evidence="2 3">U15</strain>
    </source>
</reference>
<accession>A0A239LIY2</accession>
<proteinExistence type="predicted"/>
<organism evidence="2 3">
    <name type="scientific">Noviherbaspirillum humi</name>
    <dbReference type="NCBI Taxonomy" id="1688639"/>
    <lineage>
        <taxon>Bacteria</taxon>
        <taxon>Pseudomonadati</taxon>
        <taxon>Pseudomonadota</taxon>
        <taxon>Betaproteobacteria</taxon>
        <taxon>Burkholderiales</taxon>
        <taxon>Oxalobacteraceae</taxon>
        <taxon>Noviherbaspirillum</taxon>
    </lineage>
</organism>
<keyword evidence="1" id="KW-0472">Membrane</keyword>
<feature type="transmembrane region" description="Helical" evidence="1">
    <location>
        <begin position="20"/>
        <end position="38"/>
    </location>
</feature>
<keyword evidence="1" id="KW-0812">Transmembrane</keyword>
<keyword evidence="1" id="KW-1133">Transmembrane helix</keyword>
<evidence type="ECO:0000313" key="2">
    <source>
        <dbReference type="EMBL" id="SNT29793.1"/>
    </source>
</evidence>
<dbReference type="GO" id="GO:0043683">
    <property type="term" value="P:type IV pilus assembly"/>
    <property type="evidence" value="ECO:0007669"/>
    <property type="project" value="InterPro"/>
</dbReference>
<evidence type="ECO:0000313" key="3">
    <source>
        <dbReference type="Proteomes" id="UP000198284"/>
    </source>
</evidence>
<evidence type="ECO:0000256" key="1">
    <source>
        <dbReference type="SAM" id="Phobius"/>
    </source>
</evidence>
<protein>
    <submittedName>
        <fullName evidence="2">Type IV pilus assembly protein PilW</fullName>
    </submittedName>
</protein>
<dbReference type="InterPro" id="IPR032092">
    <property type="entry name" value="PilW"/>
</dbReference>
<dbReference type="EMBL" id="FZOT01000023">
    <property type="protein sequence ID" value="SNT29793.1"/>
    <property type="molecule type" value="Genomic_DNA"/>
</dbReference>
<sequence length="351" mass="36975">MRHRPFSQSRARGMGLPEILVGVVIAMIAAIVMLQVFSTAEGFKRSTTGGGDAQINGTIALHTLQRDIRQAGYATGLPSIVGCSLRLSPSVTLPVLAPVIINPQGVPAGDANTDTLLIAYGSAAQLPEGARIFNHVAGQATYTVATPGSFAVGDYAVPQAEARPQACVLAFSTVSSRDLPNSSVGLSIASSTSMKGGTLINLGAQTVIRAYAIRGGALTSCDYLLNDCGAQKNASNQNVWVPIASNVVSLRALYGRDTTTPLDRTIDAYDRTTPSTVCEWAGLGSLRLALVARNEQFEKTNVTTAAPSWAGAASAAIDLSQLPDWQRYRYRLFETTVPLMNMLMPDVPSGC</sequence>
<gene>
    <name evidence="2" type="ORF">SAMN06265795_1238</name>
</gene>
<keyword evidence="3" id="KW-1185">Reference proteome</keyword>